<dbReference type="Gene3D" id="3.40.50.410">
    <property type="entry name" value="von Willebrand factor, type A domain"/>
    <property type="match status" value="1"/>
</dbReference>
<feature type="transmembrane region" description="Helical" evidence="2">
    <location>
        <begin position="39"/>
        <end position="61"/>
    </location>
</feature>
<dbReference type="InParanoid" id="S0F034"/>
<dbReference type="InterPro" id="IPR036465">
    <property type="entry name" value="vWFA_dom_sf"/>
</dbReference>
<feature type="domain" description="VWFA" evidence="3">
    <location>
        <begin position="412"/>
        <end position="599"/>
    </location>
</feature>
<dbReference type="InterPro" id="IPR010768">
    <property type="entry name" value="GATase1-like"/>
</dbReference>
<dbReference type="KEGG" id="ccz:CCALI_02634"/>
<dbReference type="Pfam" id="PF07090">
    <property type="entry name" value="GATase1_like"/>
    <property type="match status" value="1"/>
</dbReference>
<dbReference type="CDD" id="cd00198">
    <property type="entry name" value="vWFA"/>
    <property type="match status" value="1"/>
</dbReference>
<dbReference type="STRING" id="454171.CP488_01457"/>
<dbReference type="Pfam" id="PF13519">
    <property type="entry name" value="VWA_2"/>
    <property type="match status" value="1"/>
</dbReference>
<dbReference type="PANTHER" id="PTHR37947:SF2">
    <property type="entry name" value="VON WILLEBRAND FACTOR TYPE A"/>
    <property type="match status" value="1"/>
</dbReference>
<name>S0F034_CHTCT</name>
<dbReference type="InterPro" id="IPR029062">
    <property type="entry name" value="Class_I_gatase-like"/>
</dbReference>
<dbReference type="Gene3D" id="3.40.50.880">
    <property type="match status" value="2"/>
</dbReference>
<protein>
    <submittedName>
        <fullName evidence="4">Uncharacterized membrane protein</fullName>
    </submittedName>
</protein>
<evidence type="ECO:0000256" key="2">
    <source>
        <dbReference type="SAM" id="Phobius"/>
    </source>
</evidence>
<dbReference type="RefSeq" id="WP_016483936.1">
    <property type="nucleotide sequence ID" value="NC_021487.1"/>
</dbReference>
<evidence type="ECO:0000313" key="4">
    <source>
        <dbReference type="EMBL" id="CCW36427.1"/>
    </source>
</evidence>
<proteinExistence type="predicted"/>
<dbReference type="InterPro" id="IPR002035">
    <property type="entry name" value="VWF_A"/>
</dbReference>
<feature type="region of interest" description="Disordered" evidence="1">
    <location>
        <begin position="908"/>
        <end position="1003"/>
    </location>
</feature>
<evidence type="ECO:0000256" key="1">
    <source>
        <dbReference type="SAM" id="MobiDB-lite"/>
    </source>
</evidence>
<gene>
    <name evidence="4" type="ORF">CCALI_02634</name>
</gene>
<sequence length="1003" mass="110355">MPFQFTTWFWLLLLPPLYLFFAWLNRNTFSDLPLPRRRLALLVRCLLVTLLILALAGFQWVRRGHRLAVIFAVDSSRSIPAEDLEWAKHYLADAQKGMHAQDLAGLITFAKEPHIQALPAHSFPTNYLQEPGPTDATNIADALREAKALLNSIPGNPGKRIVLLSDGDETTGNALGTLSELQANHILLDTVVLPHHLKQEALIERLALPSRVKIGEPFAVRAVVESLTAQPATLVLLRNGEPAAPQKHVTLHPGKNLISFSQTIAHPGTYRYTVTLNAPQDTFSENNKGEGLVWVRGKPTLLYVADSPALTSFLQQTLRKENIDVAYAPPQALPTDAASLEGFDSIFLSNVSATELSDAQMRALQTACRDFGIGLGMVGGDQSFGAGYYRHTPIEEALPVSMDVKKQKRLPSVAVALVIEDLEIPTTVNMSIEAAKAIVDLLEPIDQLGVLDCNGFYFGQNTNGQSPAGTWRIPMQHVTDPNAIKAQMQDLTNMGDPPSYIPFLLEAARVLNNTDAKIKHIIFLGDGDAIYEANQKQTIAAFKKVTSEGITVSTIASGADAMGKRYMEAMAILGHGQAYVADSPQELPRLLLKDQETISQPPIIEEPFDPTPVDTSGALKGINWSDAPPLLGYDVVSLKPTATLGLLDASPGRNNPIFASWRYGLGRSVAFMSDDRARWAAQWLHWPGYAKFWAQTVRWTMRPSPAYDYDLQTTQENGLGHITLDAVDTQGHFVDNLKVQAHIVPPDNGNPTPPKPFDIPLRQTAPGHYEGTFDAPDTGTYAINVLYKTPSSSQLVSMPTDLVNPYPAEYRELDVNRYLLSRLAELGLGRYNPSPQAIFGADRPEEASPVDLTLPLVIAALLLLPVDIALRRLAIDAKALQRAWNRLRWRRKPAEDVERRRLSRLKKAKQAAFSEQPATAQRAVTKEAPSAQSMSRPSIVFSRLEEPMRGEPNLPLKEPEAAEELAPSEEAEMAGLSRLMAAKQRARSQVEVSTEPRDDQNPP</sequence>
<accession>S0F034</accession>
<dbReference type="eggNOG" id="COG5426">
    <property type="taxonomic scope" value="Bacteria"/>
</dbReference>
<feature type="compositionally biased region" description="Acidic residues" evidence="1">
    <location>
        <begin position="961"/>
        <end position="972"/>
    </location>
</feature>
<dbReference type="SUPFAM" id="SSF52317">
    <property type="entry name" value="Class I glutamine amidotransferase-like"/>
    <property type="match status" value="1"/>
</dbReference>
<dbReference type="OrthoDB" id="9781333at2"/>
<feature type="domain" description="VWFA" evidence="3">
    <location>
        <begin position="66"/>
        <end position="228"/>
    </location>
</feature>
<dbReference type="AlphaFoldDB" id="S0F034"/>
<keyword evidence="2" id="KW-1133">Transmembrane helix</keyword>
<keyword evidence="2" id="KW-0812">Transmembrane</keyword>
<dbReference type="Proteomes" id="UP000014227">
    <property type="component" value="Chromosome I"/>
</dbReference>
<dbReference type="EMBL" id="HF951689">
    <property type="protein sequence ID" value="CCW36427.1"/>
    <property type="molecule type" value="Genomic_DNA"/>
</dbReference>
<dbReference type="SMART" id="SM00327">
    <property type="entry name" value="VWA"/>
    <property type="match status" value="2"/>
</dbReference>
<dbReference type="PATRIC" id="fig|1303518.3.peg.2738"/>
<reference evidence="5" key="1">
    <citation type="submission" date="2013-03" db="EMBL/GenBank/DDBJ databases">
        <title>Genome sequence of Chthonomonas calidirosea, the first sequenced genome from the Armatimonadetes phylum (formally candidate division OP10).</title>
        <authorList>
            <person name="Lee K.C.Y."/>
            <person name="Morgan X.C."/>
            <person name="Dunfield P.F."/>
            <person name="Tamas I."/>
            <person name="Houghton K.M."/>
            <person name="Vyssotski M."/>
            <person name="Ryan J.L.J."/>
            <person name="Lagutin K."/>
            <person name="McDonald I.R."/>
            <person name="Stott M.B."/>
        </authorList>
    </citation>
    <scope>NUCLEOTIDE SEQUENCE [LARGE SCALE GENOMIC DNA]</scope>
    <source>
        <strain evidence="5">DSM 23976 / ICMP 18418 / T49</strain>
    </source>
</reference>
<dbReference type="SUPFAM" id="SSF53300">
    <property type="entry name" value="vWA-like"/>
    <property type="match status" value="2"/>
</dbReference>
<evidence type="ECO:0000313" key="5">
    <source>
        <dbReference type="Proteomes" id="UP000014227"/>
    </source>
</evidence>
<feature type="compositionally biased region" description="Basic and acidic residues" evidence="1">
    <location>
        <begin position="994"/>
        <end position="1003"/>
    </location>
</feature>
<evidence type="ECO:0000259" key="3">
    <source>
        <dbReference type="SMART" id="SM00327"/>
    </source>
</evidence>
<dbReference type="eggNOG" id="COG2304">
    <property type="taxonomic scope" value="Bacteria"/>
</dbReference>
<keyword evidence="5" id="KW-1185">Reference proteome</keyword>
<organism evidence="4 5">
    <name type="scientific">Chthonomonas calidirosea (strain DSM 23976 / ICMP 18418 / T49)</name>
    <dbReference type="NCBI Taxonomy" id="1303518"/>
    <lineage>
        <taxon>Bacteria</taxon>
        <taxon>Bacillati</taxon>
        <taxon>Armatimonadota</taxon>
        <taxon>Chthonomonadia</taxon>
        <taxon>Chthonomonadales</taxon>
        <taxon>Chthonomonadaceae</taxon>
        <taxon>Chthonomonas</taxon>
    </lineage>
</organism>
<dbReference type="HOGENOM" id="CLU_007196_0_0_0"/>
<dbReference type="PANTHER" id="PTHR37947">
    <property type="entry name" value="BLL2462 PROTEIN"/>
    <property type="match status" value="1"/>
</dbReference>
<keyword evidence="2" id="KW-0472">Membrane</keyword>
<feature type="transmembrane region" description="Helical" evidence="2">
    <location>
        <begin position="6"/>
        <end position="24"/>
    </location>
</feature>